<evidence type="ECO:0000313" key="2">
    <source>
        <dbReference type="EMBL" id="KAF2141387.1"/>
    </source>
</evidence>
<dbReference type="EMBL" id="ML995487">
    <property type="protein sequence ID" value="KAF2141387.1"/>
    <property type="molecule type" value="Genomic_DNA"/>
</dbReference>
<organism evidence="2 3">
    <name type="scientific">Aplosporella prunicola CBS 121167</name>
    <dbReference type="NCBI Taxonomy" id="1176127"/>
    <lineage>
        <taxon>Eukaryota</taxon>
        <taxon>Fungi</taxon>
        <taxon>Dikarya</taxon>
        <taxon>Ascomycota</taxon>
        <taxon>Pezizomycotina</taxon>
        <taxon>Dothideomycetes</taxon>
        <taxon>Dothideomycetes incertae sedis</taxon>
        <taxon>Botryosphaeriales</taxon>
        <taxon>Aplosporellaceae</taxon>
        <taxon>Aplosporella</taxon>
    </lineage>
</organism>
<dbReference type="Proteomes" id="UP000799438">
    <property type="component" value="Unassembled WGS sequence"/>
</dbReference>
<gene>
    <name evidence="2" type="ORF">K452DRAFT_38733</name>
</gene>
<dbReference type="GeneID" id="54304106"/>
<sequence>MHAPVAHHSSDFLTVSLRPRVRRRTHMYMYIHTHTYKQLITPPNAHSPTSHKQPTNQAIKQDSMHFVAPVMAKRRDPKETKILKRRIRSLGWLAGATDSRGGGYPSYYTCAALAVQRFMSYECRRPGRHHHIRGMQQKVTNPPSSSRVFVATWSRQKKEKKRKKASPALRLPSFLPPS</sequence>
<dbReference type="AlphaFoldDB" id="A0A6A6BEN4"/>
<accession>A0A6A6BEN4</accession>
<protein>
    <submittedName>
        <fullName evidence="2">Uncharacterized protein</fullName>
    </submittedName>
</protein>
<evidence type="ECO:0000256" key="1">
    <source>
        <dbReference type="SAM" id="MobiDB-lite"/>
    </source>
</evidence>
<evidence type="ECO:0000313" key="3">
    <source>
        <dbReference type="Proteomes" id="UP000799438"/>
    </source>
</evidence>
<reference evidence="2" key="1">
    <citation type="journal article" date="2020" name="Stud. Mycol.">
        <title>101 Dothideomycetes genomes: a test case for predicting lifestyles and emergence of pathogens.</title>
        <authorList>
            <person name="Haridas S."/>
            <person name="Albert R."/>
            <person name="Binder M."/>
            <person name="Bloem J."/>
            <person name="Labutti K."/>
            <person name="Salamov A."/>
            <person name="Andreopoulos B."/>
            <person name="Baker S."/>
            <person name="Barry K."/>
            <person name="Bills G."/>
            <person name="Bluhm B."/>
            <person name="Cannon C."/>
            <person name="Castanera R."/>
            <person name="Culley D."/>
            <person name="Daum C."/>
            <person name="Ezra D."/>
            <person name="Gonzalez J."/>
            <person name="Henrissat B."/>
            <person name="Kuo A."/>
            <person name="Liang C."/>
            <person name="Lipzen A."/>
            <person name="Lutzoni F."/>
            <person name="Magnuson J."/>
            <person name="Mondo S."/>
            <person name="Nolan M."/>
            <person name="Ohm R."/>
            <person name="Pangilinan J."/>
            <person name="Park H.-J."/>
            <person name="Ramirez L."/>
            <person name="Alfaro M."/>
            <person name="Sun H."/>
            <person name="Tritt A."/>
            <person name="Yoshinaga Y."/>
            <person name="Zwiers L.-H."/>
            <person name="Turgeon B."/>
            <person name="Goodwin S."/>
            <person name="Spatafora J."/>
            <person name="Crous P."/>
            <person name="Grigoriev I."/>
        </authorList>
    </citation>
    <scope>NUCLEOTIDE SEQUENCE</scope>
    <source>
        <strain evidence="2">CBS 121167</strain>
    </source>
</reference>
<keyword evidence="3" id="KW-1185">Reference proteome</keyword>
<feature type="compositionally biased region" description="Basic residues" evidence="1">
    <location>
        <begin position="155"/>
        <end position="165"/>
    </location>
</feature>
<feature type="region of interest" description="Disordered" evidence="1">
    <location>
        <begin position="153"/>
        <end position="178"/>
    </location>
</feature>
<name>A0A6A6BEN4_9PEZI</name>
<dbReference type="RefSeq" id="XP_033397100.1">
    <property type="nucleotide sequence ID" value="XM_033546600.1"/>
</dbReference>
<proteinExistence type="predicted"/>